<evidence type="ECO:0000259" key="10">
    <source>
        <dbReference type="Pfam" id="PF08240"/>
    </source>
</evidence>
<dbReference type="InterPro" id="IPR036291">
    <property type="entry name" value="NAD(P)-bd_dom_sf"/>
</dbReference>
<gene>
    <name evidence="11" type="ORF">M8C21_004092</name>
</gene>
<dbReference type="CDD" id="cd08277">
    <property type="entry name" value="liver_alcohol_DH_like"/>
    <property type="match status" value="1"/>
</dbReference>
<evidence type="ECO:0000256" key="2">
    <source>
        <dbReference type="ARBA" id="ARBA00011738"/>
    </source>
</evidence>
<dbReference type="GO" id="GO:0008270">
    <property type="term" value="F:zinc ion binding"/>
    <property type="evidence" value="ECO:0007669"/>
    <property type="project" value="InterPro"/>
</dbReference>
<dbReference type="AlphaFoldDB" id="A0AAD5GQS5"/>
<evidence type="ECO:0000256" key="5">
    <source>
        <dbReference type="ARBA" id="ARBA00023002"/>
    </source>
</evidence>
<evidence type="ECO:0000256" key="1">
    <source>
        <dbReference type="ARBA" id="ARBA00001947"/>
    </source>
</evidence>
<dbReference type="SUPFAM" id="SSF51735">
    <property type="entry name" value="NAD(P)-binding Rossmann-fold domains"/>
    <property type="match status" value="1"/>
</dbReference>
<dbReference type="Gene3D" id="3.40.50.720">
    <property type="entry name" value="NAD(P)-binding Rossmann-like Domain"/>
    <property type="match status" value="1"/>
</dbReference>
<dbReference type="Gene3D" id="3.90.180.10">
    <property type="entry name" value="Medium-chain alcohol dehydrogenases, catalytic domain"/>
    <property type="match status" value="1"/>
</dbReference>
<proteinExistence type="inferred from homology"/>
<dbReference type="PROSITE" id="PS00059">
    <property type="entry name" value="ADH_ZINC"/>
    <property type="match status" value="1"/>
</dbReference>
<dbReference type="InterPro" id="IPR013154">
    <property type="entry name" value="ADH-like_N"/>
</dbReference>
<dbReference type="GO" id="GO:0051903">
    <property type="term" value="F:S-(hydroxymethyl)glutathione dehydrogenase [NAD(P)+] activity"/>
    <property type="evidence" value="ECO:0007669"/>
    <property type="project" value="TreeGrafter"/>
</dbReference>
<reference evidence="11" key="1">
    <citation type="submission" date="2022-06" db="EMBL/GenBank/DDBJ databases">
        <title>Uncovering the hologenomic basis of an extraordinary plant invasion.</title>
        <authorList>
            <person name="Bieker V.C."/>
            <person name="Martin M.D."/>
            <person name="Gilbert T."/>
            <person name="Hodgins K."/>
            <person name="Battlay P."/>
            <person name="Petersen B."/>
            <person name="Wilson J."/>
        </authorList>
    </citation>
    <scope>NUCLEOTIDE SEQUENCE</scope>
    <source>
        <strain evidence="11">AA19_3_7</strain>
        <tissue evidence="11">Leaf</tissue>
    </source>
</reference>
<dbReference type="FunFam" id="3.90.180.10:FF:000067">
    <property type="entry name" value="alcohol dehydrogenase 1-like isoform X1"/>
    <property type="match status" value="1"/>
</dbReference>
<feature type="domain" description="Alcohol dehydrogenase-like N-terminal" evidence="10">
    <location>
        <begin position="35"/>
        <end position="164"/>
    </location>
</feature>
<evidence type="ECO:0000256" key="7">
    <source>
        <dbReference type="ARBA" id="ARBA00060764"/>
    </source>
</evidence>
<dbReference type="GO" id="GO:0046294">
    <property type="term" value="P:formaldehyde catabolic process"/>
    <property type="evidence" value="ECO:0007669"/>
    <property type="project" value="TreeGrafter"/>
</dbReference>
<evidence type="ECO:0000256" key="8">
    <source>
        <dbReference type="RuleBase" id="RU361277"/>
    </source>
</evidence>
<keyword evidence="3 8" id="KW-0479">Metal-binding</keyword>
<evidence type="ECO:0000313" key="11">
    <source>
        <dbReference type="EMBL" id="KAI7751660.1"/>
    </source>
</evidence>
<dbReference type="InterPro" id="IPR011032">
    <property type="entry name" value="GroES-like_sf"/>
</dbReference>
<comment type="caution">
    <text evidence="11">The sequence shown here is derived from an EMBL/GenBank/DDBJ whole genome shotgun (WGS) entry which is preliminary data.</text>
</comment>
<evidence type="ECO:0000256" key="3">
    <source>
        <dbReference type="ARBA" id="ARBA00022723"/>
    </source>
</evidence>
<evidence type="ECO:0000259" key="9">
    <source>
        <dbReference type="Pfam" id="PF00107"/>
    </source>
</evidence>
<evidence type="ECO:0000256" key="4">
    <source>
        <dbReference type="ARBA" id="ARBA00022833"/>
    </source>
</evidence>
<comment type="similarity">
    <text evidence="7">Belongs to the zinc-containing alcohol dehydrogenase family. Class-IV subfamily.</text>
</comment>
<evidence type="ECO:0008006" key="13">
    <source>
        <dbReference type="Google" id="ProtNLM"/>
    </source>
</evidence>
<dbReference type="InterPro" id="IPR013149">
    <property type="entry name" value="ADH-like_C"/>
</dbReference>
<dbReference type="PANTHER" id="PTHR43880:SF38">
    <property type="entry name" value="ALCOHOL DEHYDROGENASE-RELATED"/>
    <property type="match status" value="1"/>
</dbReference>
<dbReference type="InterPro" id="IPR002328">
    <property type="entry name" value="ADH_Zn_CS"/>
</dbReference>
<dbReference type="EMBL" id="JAMZMK010005859">
    <property type="protein sequence ID" value="KAI7751660.1"/>
    <property type="molecule type" value="Genomic_DNA"/>
</dbReference>
<evidence type="ECO:0000313" key="12">
    <source>
        <dbReference type="Proteomes" id="UP001206925"/>
    </source>
</evidence>
<dbReference type="SUPFAM" id="SSF50129">
    <property type="entry name" value="GroES-like"/>
    <property type="match status" value="2"/>
</dbReference>
<organism evidence="11 12">
    <name type="scientific">Ambrosia artemisiifolia</name>
    <name type="common">Common ragweed</name>
    <dbReference type="NCBI Taxonomy" id="4212"/>
    <lineage>
        <taxon>Eukaryota</taxon>
        <taxon>Viridiplantae</taxon>
        <taxon>Streptophyta</taxon>
        <taxon>Embryophyta</taxon>
        <taxon>Tracheophyta</taxon>
        <taxon>Spermatophyta</taxon>
        <taxon>Magnoliopsida</taxon>
        <taxon>eudicotyledons</taxon>
        <taxon>Gunneridae</taxon>
        <taxon>Pentapetalae</taxon>
        <taxon>asterids</taxon>
        <taxon>campanulids</taxon>
        <taxon>Asterales</taxon>
        <taxon>Asteraceae</taxon>
        <taxon>Asteroideae</taxon>
        <taxon>Heliantheae alliance</taxon>
        <taxon>Heliantheae</taxon>
        <taxon>Ambrosia</taxon>
    </lineage>
</organism>
<keyword evidence="12" id="KW-1185">Reference proteome</keyword>
<dbReference type="Proteomes" id="UP001206925">
    <property type="component" value="Unassembled WGS sequence"/>
</dbReference>
<dbReference type="GO" id="GO:0005829">
    <property type="term" value="C:cytosol"/>
    <property type="evidence" value="ECO:0007669"/>
    <property type="project" value="TreeGrafter"/>
</dbReference>
<dbReference type="Pfam" id="PF08240">
    <property type="entry name" value="ADH_N"/>
    <property type="match status" value="1"/>
</dbReference>
<name>A0AAD5GQS5_AMBAR</name>
<evidence type="ECO:0000256" key="6">
    <source>
        <dbReference type="ARBA" id="ARBA00023027"/>
    </source>
</evidence>
<accession>A0AAD5GQS5</accession>
<comment type="cofactor">
    <cofactor evidence="1 8">
        <name>Zn(2+)</name>
        <dbReference type="ChEBI" id="CHEBI:29105"/>
    </cofactor>
</comment>
<protein>
    <recommendedName>
        <fullName evidence="13">Alcohol dehydrogenase</fullName>
    </recommendedName>
</protein>
<keyword evidence="5" id="KW-0560">Oxidoreductase</keyword>
<keyword evidence="6" id="KW-0520">NAD</keyword>
<dbReference type="Pfam" id="PF00107">
    <property type="entry name" value="ADH_zinc_N"/>
    <property type="match status" value="1"/>
</dbReference>
<keyword evidence="4 8" id="KW-0862">Zinc</keyword>
<comment type="subunit">
    <text evidence="2">Homodimer.</text>
</comment>
<dbReference type="FunFam" id="3.40.50.720:FF:000003">
    <property type="entry name" value="S-(hydroxymethyl)glutathione dehydrogenase"/>
    <property type="match status" value="1"/>
</dbReference>
<feature type="domain" description="Alcohol dehydrogenase-like C-terminal" evidence="9">
    <location>
        <begin position="207"/>
        <end position="333"/>
    </location>
</feature>
<dbReference type="PANTHER" id="PTHR43880">
    <property type="entry name" value="ALCOHOL DEHYDROGENASE"/>
    <property type="match status" value="1"/>
</dbReference>
<sequence>MAQNAPGVITCKAAVIRQVGGQVTVEEIKVDPPQTGEVRIKMLCASICHTDVLACKGFPIPLFPRVPGHEGVGMIESVGKDVGGGLKTGDIVMPLYLGECGECLNCKTGKTNLCHTYPPPFSGLMNDGTSRMSIAKTGERLYHFTSCSTWSEYAVLDFNYALKLDPKLPFPHASFLSCGFTTGFGAPSREAQVHKGSSVAVFGLGTVGLGVINGSKLQGASRIIGVDINEKKEAKGKVFGMTDFINPKEHPNKSNSDLVKDITHGLGVDYCFECTGVPSLLNEALDASKFGIGTVVPIGAGGGPSVAINSLTLFSGRTLKFTTFGGVRTRSDLPIIVQKCLNKEIELDELLTHEIRLDNIQEAFEILKKPDCLKILINF</sequence>